<sequence>MGNNIKDIQQIKSLIAKGKEMGFLTFEEVNKAVPLEMNTPEQFEEIIGIFDQLEIAIVDLEKDGKKIPVTSAETDGEQSEERLELVDNEDAADFSSRSTDPVRMYLREMGAVPLLDRDGEVTIAKKIEQGEQDVLYALVEVPVAVEELINVGEDLKLNRIKLKDVVKTIEEDDPTEDEMNQRTRVILLLEEIRQTFKKKRKIYAKLDECCTLERRVTAIQKEIMAFKEEIVTRLRDIKLEKTLIDRIIETVEDYVRQMRNCQRDLSAYLLSTGKNQEEIKDLFRKLDSRDISPVLAAKELNMSVDELFSYKEMILGKIEILQRLQEKCCHNVSDLEEVLWRIKRGNNAAMRAKQELIRSNLRLVVSIAKKYTNRGLQFLDLIQEGNIGLMKAVDKFEYQRGYKFSTYATWWIRQAITRAIADQARTIRIPVHMIETINKLIRTSRYLVQELGRDPTPEEIADRMEYPVDKVKKVLKIAKEPISLETPIGDEEDSSLGDFIEDKKAVAPAEEVVNTKLSEQIASVLADLTPREEQVLRKRFGIGEKSDHTLEEVGKLFNVTRERIRQIEAKALRKLRHPVRSQVLRSFYDS</sequence>
<evidence type="ECO:0000256" key="3">
    <source>
        <dbReference type="ARBA" id="ARBA00023082"/>
    </source>
</evidence>
<dbReference type="OrthoDB" id="9809557at2"/>
<reference evidence="9 10" key="1">
    <citation type="submission" date="2010-10" db="EMBL/GenBank/DDBJ databases">
        <authorList>
            <consortium name="The Broad Institute Genome Sequencing Platform"/>
            <person name="Ward D."/>
            <person name="Earl A."/>
            <person name="Feldgarden M."/>
            <person name="Young S.K."/>
            <person name="Gargeya S."/>
            <person name="Zeng Q."/>
            <person name="Alvarado L."/>
            <person name="Berlin A."/>
            <person name="Bochicchio J."/>
            <person name="Chapman S.B."/>
            <person name="Chen Z."/>
            <person name="Freedman E."/>
            <person name="Gellesch M."/>
            <person name="Goldberg J."/>
            <person name="Griggs A."/>
            <person name="Gujja S."/>
            <person name="Heilman E."/>
            <person name="Heiman D."/>
            <person name="Howarth C."/>
            <person name="Mehta T."/>
            <person name="Neiman D."/>
            <person name="Pearson M."/>
            <person name="Roberts A."/>
            <person name="Saif S."/>
            <person name="Shea T."/>
            <person name="Shenoy N."/>
            <person name="Sisk P."/>
            <person name="Stolte C."/>
            <person name="Sykes S."/>
            <person name="White J."/>
            <person name="Yandava C."/>
            <person name="Allen-Vercoe E."/>
            <person name="Sibley C."/>
            <person name="Ambrose C.E."/>
            <person name="Strauss J."/>
            <person name="Daigneault M."/>
            <person name="Haas B."/>
            <person name="Nusbaum C."/>
            <person name="Birren B."/>
        </authorList>
    </citation>
    <scope>NUCLEOTIDE SEQUENCE [LARGE SCALE GENOMIC DNA]</scope>
    <source>
        <strain evidence="9 10">3_1_6</strain>
    </source>
</reference>
<dbReference type="FunFam" id="1.10.601.10:FF:000001">
    <property type="entry name" value="RNA polymerase sigma factor SigA"/>
    <property type="match status" value="1"/>
</dbReference>
<dbReference type="InterPro" id="IPR014284">
    <property type="entry name" value="RNA_pol_sigma-70_dom"/>
</dbReference>
<keyword evidence="4 6" id="KW-0238">DNA-binding</keyword>
<dbReference type="GO" id="GO:0005737">
    <property type="term" value="C:cytoplasm"/>
    <property type="evidence" value="ECO:0007669"/>
    <property type="project" value="UniProtKB-SubCell"/>
</dbReference>
<dbReference type="PRINTS" id="PR00046">
    <property type="entry name" value="SIGMA70FCT"/>
</dbReference>
<dbReference type="HAMAP" id="MF_00963">
    <property type="entry name" value="Sigma70_RpoD_SigA"/>
    <property type="match status" value="1"/>
</dbReference>
<dbReference type="Gene3D" id="1.10.220.120">
    <property type="entry name" value="Sigma-70 factor, region 1.1"/>
    <property type="match status" value="1"/>
</dbReference>
<comment type="subunit">
    <text evidence="6">Interacts transiently with the RNA polymerase catalytic core.</text>
</comment>
<keyword evidence="1 6" id="KW-0963">Cytoplasm</keyword>
<dbReference type="GeneID" id="78085865"/>
<reference evidence="9 10" key="2">
    <citation type="submission" date="2013-04" db="EMBL/GenBank/DDBJ databases">
        <title>The Genome Sequence of Bilophila wadsworthia 3_1_6.</title>
        <authorList>
            <consortium name="The Broad Institute Genomics Platform"/>
            <person name="Earl A."/>
            <person name="Ward D."/>
            <person name="Feldgarden M."/>
            <person name="Gevers D."/>
            <person name="Sibley C."/>
            <person name="Strauss J."/>
            <person name="Allen-Vercoe E."/>
            <person name="Walker B."/>
            <person name="Young S."/>
            <person name="Zeng Q."/>
            <person name="Gargeya S."/>
            <person name="Fitzgerald M."/>
            <person name="Haas B."/>
            <person name="Abouelleil A."/>
            <person name="Allen A.W."/>
            <person name="Alvarado L."/>
            <person name="Arachchi H.M."/>
            <person name="Berlin A.M."/>
            <person name="Chapman S.B."/>
            <person name="Gainer-Dewar J."/>
            <person name="Goldberg J."/>
            <person name="Griggs A."/>
            <person name="Gujja S."/>
            <person name="Hansen M."/>
            <person name="Howarth C."/>
            <person name="Imamovic A."/>
            <person name="Ireland A."/>
            <person name="Larimer J."/>
            <person name="McCowan C."/>
            <person name="Murphy C."/>
            <person name="Pearson M."/>
            <person name="Poon T.W."/>
            <person name="Priest M."/>
            <person name="Roberts A."/>
            <person name="Saif S."/>
            <person name="Shea T."/>
            <person name="Sisk P."/>
            <person name="Sykes S."/>
            <person name="Wortman J."/>
            <person name="Nusbaum C."/>
            <person name="Birren B."/>
        </authorList>
    </citation>
    <scope>NUCLEOTIDE SEQUENCE [LARGE SCALE GENOMIC DNA]</scope>
    <source>
        <strain evidence="9 10">3_1_6</strain>
    </source>
</reference>
<keyword evidence="5 6" id="KW-0804">Transcription</keyword>
<dbReference type="EMBL" id="ADCP02000001">
    <property type="protein sequence ID" value="EFV45459.1"/>
    <property type="molecule type" value="Genomic_DNA"/>
</dbReference>
<evidence type="ECO:0000256" key="4">
    <source>
        <dbReference type="ARBA" id="ARBA00023125"/>
    </source>
</evidence>
<dbReference type="Pfam" id="PF00140">
    <property type="entry name" value="Sigma70_r1_2"/>
    <property type="match status" value="1"/>
</dbReference>
<dbReference type="PANTHER" id="PTHR30603:SF60">
    <property type="entry name" value="RNA POLYMERASE SIGMA FACTOR RPOD"/>
    <property type="match status" value="1"/>
</dbReference>
<feature type="region of interest" description="Sigma-70 factor domain-2" evidence="6">
    <location>
        <begin position="356"/>
        <end position="426"/>
    </location>
</feature>
<evidence type="ECO:0000256" key="6">
    <source>
        <dbReference type="HAMAP-Rule" id="MF_00963"/>
    </source>
</evidence>
<dbReference type="Gene3D" id="1.10.10.10">
    <property type="entry name" value="Winged helix-like DNA-binding domain superfamily/Winged helix DNA-binding domain"/>
    <property type="match status" value="2"/>
</dbReference>
<dbReference type="Gene3D" id="1.10.601.10">
    <property type="entry name" value="RNA Polymerase Primary Sigma Factor"/>
    <property type="match status" value="1"/>
</dbReference>
<feature type="region of interest" description="Sigma-70 factor domain-3" evidence="6">
    <location>
        <begin position="435"/>
        <end position="511"/>
    </location>
</feature>
<feature type="DNA-binding region" description="H-T-H motif" evidence="6">
    <location>
        <begin position="550"/>
        <end position="569"/>
    </location>
</feature>
<gene>
    <name evidence="6" type="primary">sigA</name>
    <name evidence="9" type="ORF">HMPREF0179_00724</name>
</gene>
<feature type="domain" description="RNA polymerase sigma-70" evidence="7">
    <location>
        <begin position="380"/>
        <end position="393"/>
    </location>
</feature>
<proteinExistence type="inferred from homology"/>
<dbReference type="Proteomes" id="UP000006034">
    <property type="component" value="Unassembled WGS sequence"/>
</dbReference>
<feature type="domain" description="RNA polymerase sigma-70" evidence="8">
    <location>
        <begin position="549"/>
        <end position="575"/>
    </location>
</feature>
<dbReference type="InterPro" id="IPR036388">
    <property type="entry name" value="WH-like_DNA-bd_sf"/>
</dbReference>
<organism evidence="9 10">
    <name type="scientific">Bilophila wadsworthia (strain 3_1_6)</name>
    <dbReference type="NCBI Taxonomy" id="563192"/>
    <lineage>
        <taxon>Bacteria</taxon>
        <taxon>Pseudomonadati</taxon>
        <taxon>Thermodesulfobacteriota</taxon>
        <taxon>Desulfovibrionia</taxon>
        <taxon>Desulfovibrionales</taxon>
        <taxon>Desulfovibrionaceae</taxon>
        <taxon>Bilophila</taxon>
    </lineage>
</organism>
<evidence type="ECO:0000313" key="10">
    <source>
        <dbReference type="Proteomes" id="UP000006034"/>
    </source>
</evidence>
<dbReference type="InterPro" id="IPR000943">
    <property type="entry name" value="RNA_pol_sigma70"/>
</dbReference>
<dbReference type="PROSITE" id="PS00715">
    <property type="entry name" value="SIGMA70_1"/>
    <property type="match status" value="1"/>
</dbReference>
<dbReference type="STRING" id="563192.HMPREF0179_00724"/>
<dbReference type="InterPro" id="IPR042189">
    <property type="entry name" value="RNA_pol_sigma_70_r1_1_sf"/>
</dbReference>
<dbReference type="HOGENOM" id="CLU_014793_7_2_7"/>
<dbReference type="SUPFAM" id="SSF88946">
    <property type="entry name" value="Sigma2 domain of RNA polymerase sigma factors"/>
    <property type="match status" value="1"/>
</dbReference>
<feature type="region of interest" description="Sigma-70 factor domain-4" evidence="6">
    <location>
        <begin position="524"/>
        <end position="577"/>
    </location>
</feature>
<dbReference type="PROSITE" id="PS00716">
    <property type="entry name" value="SIGMA70_2"/>
    <property type="match status" value="1"/>
</dbReference>
<keyword evidence="10" id="KW-1185">Reference proteome</keyword>
<comment type="similarity">
    <text evidence="6">Belongs to the sigma-70 factor family. RpoD/SigA subfamily.</text>
</comment>
<dbReference type="NCBIfam" id="TIGR02937">
    <property type="entry name" value="sigma70-ECF"/>
    <property type="match status" value="1"/>
</dbReference>
<evidence type="ECO:0000313" key="9">
    <source>
        <dbReference type="EMBL" id="EFV45459.1"/>
    </source>
</evidence>
<dbReference type="CDD" id="cd06171">
    <property type="entry name" value="Sigma70_r4"/>
    <property type="match status" value="1"/>
</dbReference>
<feature type="short sequence motif" description="Interaction with polymerase core subunit RpoC" evidence="6">
    <location>
        <begin position="380"/>
        <end position="383"/>
    </location>
</feature>
<dbReference type="InterPro" id="IPR007627">
    <property type="entry name" value="RNA_pol_sigma70_r2"/>
</dbReference>
<comment type="function">
    <text evidence="6">Sigma factors are initiation factors that promote the attachment of RNA polymerase to specific initiation sites and are then released. This sigma factor is the primary sigma factor during exponential growth.</text>
</comment>
<dbReference type="InterPro" id="IPR007127">
    <property type="entry name" value="RNA_pol_sigma_70_r1_1"/>
</dbReference>
<protein>
    <recommendedName>
        <fullName evidence="6">RNA polymerase sigma factor SigA</fullName>
    </recommendedName>
</protein>
<evidence type="ECO:0000256" key="5">
    <source>
        <dbReference type="ARBA" id="ARBA00023163"/>
    </source>
</evidence>
<dbReference type="Pfam" id="PF04542">
    <property type="entry name" value="Sigma70_r2"/>
    <property type="match status" value="1"/>
</dbReference>
<dbReference type="GO" id="GO:0006352">
    <property type="term" value="P:DNA-templated transcription initiation"/>
    <property type="evidence" value="ECO:0007669"/>
    <property type="project" value="UniProtKB-UniRule"/>
</dbReference>
<dbReference type="InterPro" id="IPR028630">
    <property type="entry name" value="Sigma70_RpoD"/>
</dbReference>
<dbReference type="InterPro" id="IPR013325">
    <property type="entry name" value="RNA_pol_sigma_r2"/>
</dbReference>
<dbReference type="NCBIfam" id="NF004208">
    <property type="entry name" value="PRK05658.1"/>
    <property type="match status" value="1"/>
</dbReference>
<dbReference type="eggNOG" id="COG0568">
    <property type="taxonomic scope" value="Bacteria"/>
</dbReference>
<dbReference type="Pfam" id="PF04545">
    <property type="entry name" value="Sigma70_r4"/>
    <property type="match status" value="1"/>
</dbReference>
<evidence type="ECO:0000259" key="8">
    <source>
        <dbReference type="PROSITE" id="PS00716"/>
    </source>
</evidence>
<keyword evidence="3 6" id="KW-0731">Sigma factor</keyword>
<evidence type="ECO:0000259" key="7">
    <source>
        <dbReference type="PROSITE" id="PS00715"/>
    </source>
</evidence>
<dbReference type="Pfam" id="PF03979">
    <property type="entry name" value="Sigma70_r1_1"/>
    <property type="match status" value="1"/>
</dbReference>
<dbReference type="NCBIfam" id="TIGR02393">
    <property type="entry name" value="RpoD_Cterm"/>
    <property type="match status" value="1"/>
</dbReference>
<dbReference type="GO" id="GO:0016987">
    <property type="term" value="F:sigma factor activity"/>
    <property type="evidence" value="ECO:0007669"/>
    <property type="project" value="UniProtKB-UniRule"/>
</dbReference>
<dbReference type="InterPro" id="IPR009042">
    <property type="entry name" value="RNA_pol_sigma70_r1_2"/>
</dbReference>
<evidence type="ECO:0000256" key="2">
    <source>
        <dbReference type="ARBA" id="ARBA00023015"/>
    </source>
</evidence>
<dbReference type="InterPro" id="IPR013324">
    <property type="entry name" value="RNA_pol_sigma_r3/r4-like"/>
</dbReference>
<dbReference type="InterPro" id="IPR050239">
    <property type="entry name" value="Sigma-70_RNA_pol_init_factors"/>
</dbReference>
<dbReference type="Pfam" id="PF04539">
    <property type="entry name" value="Sigma70_r3"/>
    <property type="match status" value="1"/>
</dbReference>
<dbReference type="FunFam" id="1.10.10.10:FF:000002">
    <property type="entry name" value="RNA polymerase sigma factor SigA"/>
    <property type="match status" value="1"/>
</dbReference>
<dbReference type="InterPro" id="IPR007624">
    <property type="entry name" value="RNA_pol_sigma70_r3"/>
</dbReference>
<dbReference type="GO" id="GO:0003677">
    <property type="term" value="F:DNA binding"/>
    <property type="evidence" value="ECO:0007669"/>
    <property type="project" value="UniProtKB-UniRule"/>
</dbReference>
<dbReference type="SUPFAM" id="SSF88659">
    <property type="entry name" value="Sigma3 and sigma4 domains of RNA polymerase sigma factors"/>
    <property type="match status" value="2"/>
</dbReference>
<accession>E5Y3G3</accession>
<dbReference type="AlphaFoldDB" id="E5Y3G3"/>
<comment type="subcellular location">
    <subcellularLocation>
        <location evidence="6">Cytoplasm</location>
    </subcellularLocation>
</comment>
<evidence type="ECO:0000256" key="1">
    <source>
        <dbReference type="ARBA" id="ARBA00022490"/>
    </source>
</evidence>
<comment type="caution">
    <text evidence="9">The sequence shown here is derived from an EMBL/GenBank/DDBJ whole genome shotgun (WGS) entry which is preliminary data.</text>
</comment>
<keyword evidence="2 6" id="KW-0805">Transcription regulation</keyword>
<name>E5Y3G3_BILW3</name>
<dbReference type="InterPro" id="IPR007630">
    <property type="entry name" value="RNA_pol_sigma70_r4"/>
</dbReference>
<dbReference type="InterPro" id="IPR012760">
    <property type="entry name" value="RNA_pol_sigma_RpoD_C"/>
</dbReference>
<dbReference type="PANTHER" id="PTHR30603">
    <property type="entry name" value="RNA POLYMERASE SIGMA FACTOR RPO"/>
    <property type="match status" value="1"/>
</dbReference>
<dbReference type="RefSeq" id="WP_005025083.1">
    <property type="nucleotide sequence ID" value="NZ_KE150238.1"/>
</dbReference>